<name>A0A1B6DQQ8_9HEMI</name>
<evidence type="ECO:0000256" key="9">
    <source>
        <dbReference type="PIRSR" id="PIRSR601548-4"/>
    </source>
</evidence>
<feature type="glycosylation site" description="N-linked (GlcNAc...) asparagine" evidence="10">
    <location>
        <position position="56"/>
    </location>
</feature>
<feature type="glycosylation site" description="N-linked (GlcNAc...) asparagine" evidence="10">
    <location>
        <position position="138"/>
    </location>
</feature>
<evidence type="ECO:0000256" key="10">
    <source>
        <dbReference type="PIRSR" id="PIRSR601548-5"/>
    </source>
</evidence>
<comment type="caution">
    <text evidence="12">Lacks conserved residue(s) required for the propagation of feature annotation.</text>
</comment>
<evidence type="ECO:0000256" key="8">
    <source>
        <dbReference type="PIRSR" id="PIRSR601548-3"/>
    </source>
</evidence>
<feature type="binding site" evidence="8">
    <location>
        <position position="373"/>
    </location>
    <ligand>
        <name>Zn(2+)</name>
        <dbReference type="ChEBI" id="CHEBI:29105"/>
        <label>1</label>
        <note>catalytic</note>
    </ligand>
</feature>
<reference evidence="15" key="1">
    <citation type="submission" date="2015-12" db="EMBL/GenBank/DDBJ databases">
        <title>De novo transcriptome assembly of four potential Pierce s Disease insect vectors from Arizona vineyards.</title>
        <authorList>
            <person name="Tassone E.E."/>
        </authorList>
    </citation>
    <scope>NUCLEOTIDE SEQUENCE</scope>
</reference>
<feature type="disulfide bond" evidence="9">
    <location>
        <begin position="526"/>
        <end position="545"/>
    </location>
</feature>
<evidence type="ECO:0000256" key="14">
    <source>
        <dbReference type="SAM" id="SignalP"/>
    </source>
</evidence>
<dbReference type="GO" id="GO:0005886">
    <property type="term" value="C:plasma membrane"/>
    <property type="evidence" value="ECO:0007669"/>
    <property type="project" value="TreeGrafter"/>
</dbReference>
<evidence type="ECO:0000256" key="4">
    <source>
        <dbReference type="ARBA" id="ARBA00023180"/>
    </source>
</evidence>
<sequence>MKQLLTCCFILVLISWTSAVNKTLKKEAKEYLEYLNVAECDYYHNQIVLSWAYAINATDENLNKLNDYIWNGYNVTQKDFPWADFDDPDMLRQADKYGRKYPASVYAAAAEPGSKLTEVVGKMTKEYRNLNGLCSYENKTNCSMSFGDAVGIFYETEDLKERAHYYLEILNGLARKIKPYYAQYIELSNENARIFNYSNKADQWIVGLDGPPVAEFDQYMINLYEQIKPLQQQVFAFVRKRLYDHYGPEVVNRTGPLQIHLMNDLFGSGFGNIGDLIKPYPNVKADNIDIKLKAKYKTARDLAEVCEDFFLSIGLPPMPATFWNLSQFVEPKDTQSTCQISAWNFYDRKDYRIEACSDVSFGDLLVLCHEMTHVKNYMGFKDQPCCYLNGPNAAINEGIADVIQLSLGSRERLGRMGLLEEPCEETPEIDINDLFESACDRVMFMPYAIILDLVRHKYFRNEINYDNCNEEWWKLRLEFMGLVPPEPRNGKDLFDIFIQDHTIRDITYVQYFLAIIYKIQFQEALCKAAGEYDPNDPKSKTLDKCDLYGSKKVGKLLKKMFAYGSSKPYQIPLQALTGQKDIQSKPFLKFYKRLYDWLVKENKRTGEYIGW</sequence>
<evidence type="ECO:0000256" key="13">
    <source>
        <dbReference type="RuleBase" id="RU361144"/>
    </source>
</evidence>
<comment type="similarity">
    <text evidence="1 12 13">Belongs to the peptidase M2 family.</text>
</comment>
<keyword evidence="8 13" id="KW-0479">Metal-binding</keyword>
<feature type="binding site" evidence="11">
    <location>
        <position position="369"/>
    </location>
    <ligand>
        <name>Zn(2+)</name>
        <dbReference type="ChEBI" id="CHEBI:29105"/>
        <label>2</label>
        <note>catalytic</note>
    </ligand>
</feature>
<feature type="binding site" evidence="11">
    <location>
        <position position="397"/>
    </location>
    <ligand>
        <name>Zn(2+)</name>
        <dbReference type="ChEBI" id="CHEBI:29105"/>
        <label>2</label>
        <note>catalytic</note>
    </ligand>
</feature>
<evidence type="ECO:0000256" key="11">
    <source>
        <dbReference type="PIRSR" id="PIRSR601548-8"/>
    </source>
</evidence>
<dbReference type="EC" id="3.4.-.-" evidence="13"/>
<dbReference type="CDD" id="cd06461">
    <property type="entry name" value="M2_ACE"/>
    <property type="match status" value="1"/>
</dbReference>
<feature type="active site" description="Proton donor 1" evidence="5">
    <location>
        <position position="501"/>
    </location>
</feature>
<dbReference type="Gene3D" id="1.10.1370.30">
    <property type="match status" value="1"/>
</dbReference>
<dbReference type="AlphaFoldDB" id="A0A1B6DQQ8"/>
<keyword evidence="8 13" id="KW-0862">Zinc</keyword>
<evidence type="ECO:0000256" key="7">
    <source>
        <dbReference type="PIRSR" id="PIRSR601548-11"/>
    </source>
</evidence>
<dbReference type="GO" id="GO:0046872">
    <property type="term" value="F:metal ion binding"/>
    <property type="evidence" value="ECO:0007669"/>
    <property type="project" value="UniProtKB-KW"/>
</dbReference>
<keyword evidence="13" id="KW-0121">Carboxypeptidase</keyword>
<keyword evidence="2 14" id="KW-0732">Signal</keyword>
<dbReference type="PANTHER" id="PTHR10514:SF44">
    <property type="entry name" value="ANGIOTENSIN-CONVERTING ENZYME-RELATED"/>
    <property type="match status" value="1"/>
</dbReference>
<keyword evidence="4 6" id="KW-0325">Glycoprotein</keyword>
<accession>A0A1B6DQQ8</accession>
<feature type="signal peptide" evidence="14">
    <location>
        <begin position="1"/>
        <end position="19"/>
    </location>
</feature>
<feature type="binding site" evidence="8">
    <location>
        <position position="397"/>
    </location>
    <ligand>
        <name>Zn(2+)</name>
        <dbReference type="ChEBI" id="CHEBI:29105"/>
        <label>1</label>
        <note>catalytic</note>
    </ligand>
</feature>
<dbReference type="PROSITE" id="PS52011">
    <property type="entry name" value="PEPTIDASE_M2"/>
    <property type="match status" value="1"/>
</dbReference>
<feature type="binding site" evidence="11">
    <location>
        <position position="373"/>
    </location>
    <ligand>
        <name>Zn(2+)</name>
        <dbReference type="ChEBI" id="CHEBI:29105"/>
        <label>2</label>
        <note>catalytic</note>
    </ligand>
</feature>
<dbReference type="EMBL" id="GEDC01009290">
    <property type="protein sequence ID" value="JAS28008.1"/>
    <property type="molecule type" value="Transcribed_RNA"/>
</dbReference>
<keyword evidence="3 9" id="KW-1015">Disulfide bond</keyword>
<feature type="binding site" evidence="8">
    <location>
        <position position="369"/>
    </location>
    <ligand>
        <name>Zn(2+)</name>
        <dbReference type="ChEBI" id="CHEBI:29105"/>
        <label>1</label>
        <note>catalytic</note>
    </ligand>
</feature>
<evidence type="ECO:0000256" key="3">
    <source>
        <dbReference type="ARBA" id="ARBA00023157"/>
    </source>
</evidence>
<dbReference type="GO" id="GO:0008241">
    <property type="term" value="F:peptidyl-dipeptidase activity"/>
    <property type="evidence" value="ECO:0007669"/>
    <property type="project" value="InterPro"/>
</dbReference>
<protein>
    <recommendedName>
        <fullName evidence="13">Angiotensin-converting enzyme</fullName>
        <ecNumber evidence="13">3.4.-.-</ecNumber>
    </recommendedName>
</protein>
<dbReference type="GO" id="GO:0005615">
    <property type="term" value="C:extracellular space"/>
    <property type="evidence" value="ECO:0007669"/>
    <property type="project" value="TreeGrafter"/>
</dbReference>
<dbReference type="PRINTS" id="PR00791">
    <property type="entry name" value="PEPDIPTASEA"/>
</dbReference>
<keyword evidence="13" id="KW-0482">Metalloprotease</keyword>
<feature type="chain" id="PRO_5008581581" description="Angiotensin-converting enzyme" evidence="14">
    <location>
        <begin position="20"/>
        <end position="611"/>
    </location>
</feature>
<evidence type="ECO:0000256" key="1">
    <source>
        <dbReference type="ARBA" id="ARBA00008139"/>
    </source>
</evidence>
<evidence type="ECO:0000256" key="6">
    <source>
        <dbReference type="PIRSR" id="PIRSR601548-10"/>
    </source>
</evidence>
<organism evidence="15">
    <name type="scientific">Clastoptera arizonana</name>
    <name type="common">Arizona spittle bug</name>
    <dbReference type="NCBI Taxonomy" id="38151"/>
    <lineage>
        <taxon>Eukaryota</taxon>
        <taxon>Metazoa</taxon>
        <taxon>Ecdysozoa</taxon>
        <taxon>Arthropoda</taxon>
        <taxon>Hexapoda</taxon>
        <taxon>Insecta</taxon>
        <taxon>Pterygota</taxon>
        <taxon>Neoptera</taxon>
        <taxon>Paraneoptera</taxon>
        <taxon>Hemiptera</taxon>
        <taxon>Auchenorrhyncha</taxon>
        <taxon>Cercopoidea</taxon>
        <taxon>Clastopteridae</taxon>
        <taxon>Clastoptera</taxon>
    </lineage>
</organism>
<gene>
    <name evidence="15" type="ORF">g.863</name>
</gene>
<feature type="active site" description="Proton acceptor 2" evidence="7">
    <location>
        <position position="370"/>
    </location>
</feature>
<dbReference type="GO" id="GO:0006508">
    <property type="term" value="P:proteolysis"/>
    <property type="evidence" value="ECO:0007669"/>
    <property type="project" value="UniProtKB-KW"/>
</dbReference>
<keyword evidence="13" id="KW-0378">Hydrolase</keyword>
<dbReference type="InterPro" id="IPR001548">
    <property type="entry name" value="Peptidase_M2"/>
</dbReference>
<comment type="cofactor">
    <cofactor evidence="13">
        <name>Zn(2+)</name>
        <dbReference type="ChEBI" id="CHEBI:29105"/>
    </cofactor>
    <text evidence="13">Binds 1 zinc ion per subunit.</text>
</comment>
<feature type="disulfide bond" evidence="12">
    <location>
        <begin position="134"/>
        <end position="142"/>
    </location>
</feature>
<keyword evidence="13" id="KW-0645">Protease</keyword>
<evidence type="ECO:0000256" key="2">
    <source>
        <dbReference type="ARBA" id="ARBA00022729"/>
    </source>
</evidence>
<evidence type="ECO:0000313" key="15">
    <source>
        <dbReference type="EMBL" id="JAS28008.1"/>
    </source>
</evidence>
<dbReference type="GO" id="GO:0004180">
    <property type="term" value="F:carboxypeptidase activity"/>
    <property type="evidence" value="ECO:0007669"/>
    <property type="project" value="UniProtKB-KW"/>
</dbReference>
<feature type="active site" description="Proton donor 2" evidence="7">
    <location>
        <position position="501"/>
    </location>
</feature>
<dbReference type="GO" id="GO:0008237">
    <property type="term" value="F:metallopeptidase activity"/>
    <property type="evidence" value="ECO:0007669"/>
    <property type="project" value="UniProtKB-KW"/>
</dbReference>
<feature type="active site" description="Proton acceptor 1" evidence="5">
    <location>
        <position position="370"/>
    </location>
</feature>
<dbReference type="SUPFAM" id="SSF55486">
    <property type="entry name" value="Metalloproteases ('zincins'), catalytic domain"/>
    <property type="match status" value="1"/>
</dbReference>
<dbReference type="PANTHER" id="PTHR10514">
    <property type="entry name" value="ANGIOTENSIN-CONVERTING ENZYME"/>
    <property type="match status" value="1"/>
</dbReference>
<feature type="disulfide bond" evidence="9 12">
    <location>
        <begin position="338"/>
        <end position="356"/>
    </location>
</feature>
<evidence type="ECO:0000256" key="5">
    <source>
        <dbReference type="PIRSR" id="PIRSR601548-1"/>
    </source>
</evidence>
<dbReference type="Pfam" id="PF01401">
    <property type="entry name" value="Peptidase_M2"/>
    <property type="match status" value="1"/>
</dbReference>
<proteinExistence type="inferred from homology"/>
<evidence type="ECO:0000256" key="12">
    <source>
        <dbReference type="PROSITE-ProRule" id="PRU01355"/>
    </source>
</evidence>
<feature type="glycosylation site" description="N-linked (GlcNAc...) asparagine; partial" evidence="6">
    <location>
        <position position="324"/>
    </location>
</feature>